<name>A0A1F5Z936_9BACT</name>
<keyword evidence="4 6" id="KW-1133">Transmembrane helix</keyword>
<feature type="transmembrane region" description="Helical" evidence="6">
    <location>
        <begin position="144"/>
        <end position="163"/>
    </location>
</feature>
<dbReference type="PANTHER" id="PTHR32322">
    <property type="entry name" value="INNER MEMBRANE TRANSPORTER"/>
    <property type="match status" value="1"/>
</dbReference>
<feature type="domain" description="EamA" evidence="7">
    <location>
        <begin position="149"/>
        <end position="282"/>
    </location>
</feature>
<evidence type="ECO:0000256" key="5">
    <source>
        <dbReference type="ARBA" id="ARBA00023136"/>
    </source>
</evidence>
<dbReference type="PANTHER" id="PTHR32322:SF2">
    <property type="entry name" value="EAMA DOMAIN-CONTAINING PROTEIN"/>
    <property type="match status" value="1"/>
</dbReference>
<comment type="subcellular location">
    <subcellularLocation>
        <location evidence="1">Membrane</location>
        <topology evidence="1">Multi-pass membrane protein</topology>
    </subcellularLocation>
</comment>
<feature type="transmembrane region" description="Helical" evidence="6">
    <location>
        <begin position="6"/>
        <end position="21"/>
    </location>
</feature>
<feature type="transmembrane region" description="Helical" evidence="6">
    <location>
        <begin position="175"/>
        <end position="194"/>
    </location>
</feature>
<dbReference type="AlphaFoldDB" id="A0A1F5Z936"/>
<feature type="transmembrane region" description="Helical" evidence="6">
    <location>
        <begin position="241"/>
        <end position="260"/>
    </location>
</feature>
<dbReference type="Gene3D" id="1.10.3730.20">
    <property type="match status" value="1"/>
</dbReference>
<dbReference type="GO" id="GO:0016020">
    <property type="term" value="C:membrane"/>
    <property type="evidence" value="ECO:0007669"/>
    <property type="project" value="UniProtKB-SubCell"/>
</dbReference>
<organism evidence="8 9">
    <name type="scientific">Candidatus Gottesmanbacteria bacterium RBG_16_43_7</name>
    <dbReference type="NCBI Taxonomy" id="1798373"/>
    <lineage>
        <taxon>Bacteria</taxon>
        <taxon>Candidatus Gottesmaniibacteriota</taxon>
    </lineage>
</organism>
<comment type="caution">
    <text evidence="8">The sequence shown here is derived from an EMBL/GenBank/DDBJ whole genome shotgun (WGS) entry which is preliminary data.</text>
</comment>
<dbReference type="Proteomes" id="UP000176854">
    <property type="component" value="Unassembled WGS sequence"/>
</dbReference>
<dbReference type="EMBL" id="MFJC01000042">
    <property type="protein sequence ID" value="OGG08875.1"/>
    <property type="molecule type" value="Genomic_DNA"/>
</dbReference>
<evidence type="ECO:0000256" key="3">
    <source>
        <dbReference type="ARBA" id="ARBA00022692"/>
    </source>
</evidence>
<dbReference type="InterPro" id="IPR000620">
    <property type="entry name" value="EamA_dom"/>
</dbReference>
<feature type="transmembrane region" description="Helical" evidence="6">
    <location>
        <begin position="210"/>
        <end position="229"/>
    </location>
</feature>
<dbReference type="InterPro" id="IPR050638">
    <property type="entry name" value="AA-Vitamin_Transporters"/>
</dbReference>
<dbReference type="Pfam" id="PF00892">
    <property type="entry name" value="EamA"/>
    <property type="match status" value="2"/>
</dbReference>
<evidence type="ECO:0000256" key="4">
    <source>
        <dbReference type="ARBA" id="ARBA00022989"/>
    </source>
</evidence>
<feature type="transmembrane region" description="Helical" evidence="6">
    <location>
        <begin position="119"/>
        <end position="137"/>
    </location>
</feature>
<evidence type="ECO:0000259" key="7">
    <source>
        <dbReference type="Pfam" id="PF00892"/>
    </source>
</evidence>
<feature type="transmembrane region" description="Helical" evidence="6">
    <location>
        <begin position="64"/>
        <end position="83"/>
    </location>
</feature>
<feature type="domain" description="EamA" evidence="7">
    <location>
        <begin position="35"/>
        <end position="135"/>
    </location>
</feature>
<evidence type="ECO:0000256" key="1">
    <source>
        <dbReference type="ARBA" id="ARBA00004141"/>
    </source>
</evidence>
<evidence type="ECO:0000313" key="9">
    <source>
        <dbReference type="Proteomes" id="UP000176854"/>
    </source>
</evidence>
<evidence type="ECO:0000256" key="2">
    <source>
        <dbReference type="ARBA" id="ARBA00007362"/>
    </source>
</evidence>
<reference evidence="8 9" key="1">
    <citation type="journal article" date="2016" name="Nat. Commun.">
        <title>Thousands of microbial genomes shed light on interconnected biogeochemical processes in an aquifer system.</title>
        <authorList>
            <person name="Anantharaman K."/>
            <person name="Brown C.T."/>
            <person name="Hug L.A."/>
            <person name="Sharon I."/>
            <person name="Castelle C.J."/>
            <person name="Probst A.J."/>
            <person name="Thomas B.C."/>
            <person name="Singh A."/>
            <person name="Wilkins M.J."/>
            <person name="Karaoz U."/>
            <person name="Brodie E.L."/>
            <person name="Williams K.H."/>
            <person name="Hubbard S.S."/>
            <person name="Banfield J.F."/>
        </authorList>
    </citation>
    <scope>NUCLEOTIDE SEQUENCE [LARGE SCALE GENOMIC DNA]</scope>
</reference>
<evidence type="ECO:0000313" key="8">
    <source>
        <dbReference type="EMBL" id="OGG08875.1"/>
    </source>
</evidence>
<feature type="transmembrane region" description="Helical" evidence="6">
    <location>
        <begin position="95"/>
        <end position="113"/>
    </location>
</feature>
<gene>
    <name evidence="8" type="ORF">A2154_04090</name>
</gene>
<proteinExistence type="inferred from homology"/>
<evidence type="ECO:0000256" key="6">
    <source>
        <dbReference type="SAM" id="Phobius"/>
    </source>
</evidence>
<dbReference type="SUPFAM" id="SSF103481">
    <property type="entry name" value="Multidrug resistance efflux transporter EmrE"/>
    <property type="match status" value="1"/>
</dbReference>
<protein>
    <recommendedName>
        <fullName evidence="7">EamA domain-containing protein</fullName>
    </recommendedName>
</protein>
<sequence>MNWFWLSLVYVLFLVCAELINKVSITDKRIDEVVFGASVQLTTGIFCLFLSFFLGWNFTFSTESVVLFAGMSITYIVAVSMYFRGLKHIDISRVSILSSLGSIWSLIMGLVILREQMTLMKVIGVLCIGAAGVVVSLKKQKVQLDLYTLLILGATVFYALGAVFDKRLNSYGTPLSYITLSFSFVGIGILLVFANRTKAAFKKTFKMMQFWRGILVNGALYSLGFTALFEAYNRGGEVSRLYPITHSTAVMVPILGIVILKERGNVVQKMLATGILLVGLWTIGK</sequence>
<keyword evidence="5 6" id="KW-0472">Membrane</keyword>
<dbReference type="InterPro" id="IPR037185">
    <property type="entry name" value="EmrE-like"/>
</dbReference>
<accession>A0A1F5Z936</accession>
<comment type="similarity">
    <text evidence="2">Belongs to the EamA transporter family.</text>
</comment>
<feature type="transmembrane region" description="Helical" evidence="6">
    <location>
        <begin position="33"/>
        <end position="58"/>
    </location>
</feature>
<keyword evidence="3 6" id="KW-0812">Transmembrane</keyword>